<name>A0A8H4PXA9_9HYPO</name>
<comment type="caution">
    <text evidence="2">The sequence shown here is derived from an EMBL/GenBank/DDBJ whole genome shotgun (WGS) entry which is preliminary data.</text>
</comment>
<keyword evidence="3" id="KW-1185">Reference proteome</keyword>
<feature type="region of interest" description="Disordered" evidence="1">
    <location>
        <begin position="638"/>
        <end position="657"/>
    </location>
</feature>
<evidence type="ECO:0000256" key="1">
    <source>
        <dbReference type="SAM" id="MobiDB-lite"/>
    </source>
</evidence>
<organism evidence="2 3">
    <name type="scientific">Ophiocordyceps sinensis</name>
    <dbReference type="NCBI Taxonomy" id="72228"/>
    <lineage>
        <taxon>Eukaryota</taxon>
        <taxon>Fungi</taxon>
        <taxon>Dikarya</taxon>
        <taxon>Ascomycota</taxon>
        <taxon>Pezizomycotina</taxon>
        <taxon>Sordariomycetes</taxon>
        <taxon>Hypocreomycetidae</taxon>
        <taxon>Hypocreales</taxon>
        <taxon>Ophiocordycipitaceae</taxon>
        <taxon>Ophiocordyceps</taxon>
    </lineage>
</organism>
<dbReference type="EMBL" id="JAAVMX010000002">
    <property type="protein sequence ID" value="KAF4512108.1"/>
    <property type="molecule type" value="Genomic_DNA"/>
</dbReference>
<reference evidence="2 3" key="1">
    <citation type="journal article" date="2020" name="Genome Biol. Evol.">
        <title>A new high-quality draft genome assembly of the Chinese cordyceps Ophiocordyceps sinensis.</title>
        <authorList>
            <person name="Shu R."/>
            <person name="Zhang J."/>
            <person name="Meng Q."/>
            <person name="Zhang H."/>
            <person name="Zhou G."/>
            <person name="Li M."/>
            <person name="Wu P."/>
            <person name="Zhao Y."/>
            <person name="Chen C."/>
            <person name="Qin Q."/>
        </authorList>
    </citation>
    <scope>NUCLEOTIDE SEQUENCE [LARGE SCALE GENOMIC DNA]</scope>
    <source>
        <strain evidence="2 3">IOZ07</strain>
    </source>
</reference>
<dbReference type="InterPro" id="IPR010770">
    <property type="entry name" value="Ecd"/>
</dbReference>
<accession>A0A8H4PXA9</accession>
<evidence type="ECO:0000313" key="2">
    <source>
        <dbReference type="EMBL" id="KAF4512108.1"/>
    </source>
</evidence>
<dbReference type="Proteomes" id="UP000557566">
    <property type="component" value="Unassembled WGS sequence"/>
</dbReference>
<dbReference type="OrthoDB" id="27237at2759"/>
<evidence type="ECO:0008006" key="4">
    <source>
        <dbReference type="Google" id="ProtNLM"/>
    </source>
</evidence>
<dbReference type="PANTHER" id="PTHR13060:SF0">
    <property type="entry name" value="PROTEIN ECDYSONELESS HOMOLOG"/>
    <property type="match status" value="1"/>
</dbReference>
<feature type="region of interest" description="Disordered" evidence="1">
    <location>
        <begin position="460"/>
        <end position="493"/>
    </location>
</feature>
<dbReference type="AlphaFoldDB" id="A0A8H4PXA9"/>
<gene>
    <name evidence="2" type="ORF">G6O67_001290</name>
</gene>
<dbReference type="GO" id="GO:0005634">
    <property type="term" value="C:nucleus"/>
    <property type="evidence" value="ECO:0007669"/>
    <property type="project" value="TreeGrafter"/>
</dbReference>
<sequence>MHDGPPKLSRHLESHQQLAASYIMPRDSIRGQEHGETGAQDDFGGQPPENCVEYFLFILDQEDNARKQLGGLEGLRQAALQFAQTLTKDYIWQRDGFELELEARRGLQYLHGITDFGDAVEDEWLIVYMLRELTKCHPALWVRIVDADGEFLLIEAAKVLPEWLSPSMDQHRVWVHNGKLFIIPLEDDGMHESQKSLKKSLSQAVGFIRSKPDRLVHSPLIQTEAFYRLGKYPGQIADSAHNSLVTIPRKLAHIIHSLPKSVSPAVEAFYLRDPLSLQPAFSASAALAFSPEDLVTTSVRFSKVLFAQLKSQRFEPPTRWQTAVREAASSPEREDVDRKMARLESGMKLTCGFDLLAASANKKLGNENKRPLAQEIATMLQRTARFGDAALPTDEELRSWQDCHRDDDETWMDIDYEDFGRELDGKPATEKKSGFGNAQTQADLRKIVSRFDAFLNDESAGLDGAELDEADDGHSDDEKDGRESVDDEDSEFEDKVVSFNEQSFSRMMREMMGLPTTDLHAAVDSQGPGQAKTIEAETSAVEESARIEELAHQMEAELRHHGALACGVSSDKSVTVKGNGQAIEPGRGQSVGVPTLDSHDEVDVDINLARNLLESFKSQAGMAGPTGNLLGMMGFRLPRDEDEHGYDDDGKGSPRTT</sequence>
<protein>
    <recommendedName>
        <fullName evidence="4">Ecdysoneless</fullName>
    </recommendedName>
</protein>
<feature type="compositionally biased region" description="Basic and acidic residues" evidence="1">
    <location>
        <begin position="472"/>
        <end position="484"/>
    </location>
</feature>
<dbReference type="PANTHER" id="PTHR13060">
    <property type="entry name" value="SGT1 PROTEIN HSGT1 SUPPRESSOR OF GCR2"/>
    <property type="match status" value="1"/>
</dbReference>
<dbReference type="Pfam" id="PF07093">
    <property type="entry name" value="SGT1"/>
    <property type="match status" value="1"/>
</dbReference>
<evidence type="ECO:0000313" key="3">
    <source>
        <dbReference type="Proteomes" id="UP000557566"/>
    </source>
</evidence>
<feature type="region of interest" description="Disordered" evidence="1">
    <location>
        <begin position="576"/>
        <end position="597"/>
    </location>
</feature>
<proteinExistence type="predicted"/>